<organism evidence="1 2">
    <name type="scientific">Aegilops tauschii subsp. strangulata</name>
    <name type="common">Goatgrass</name>
    <dbReference type="NCBI Taxonomy" id="200361"/>
    <lineage>
        <taxon>Eukaryota</taxon>
        <taxon>Viridiplantae</taxon>
        <taxon>Streptophyta</taxon>
        <taxon>Embryophyta</taxon>
        <taxon>Tracheophyta</taxon>
        <taxon>Spermatophyta</taxon>
        <taxon>Magnoliopsida</taxon>
        <taxon>Liliopsida</taxon>
        <taxon>Poales</taxon>
        <taxon>Poaceae</taxon>
        <taxon>BOP clade</taxon>
        <taxon>Pooideae</taxon>
        <taxon>Triticodae</taxon>
        <taxon>Triticeae</taxon>
        <taxon>Triticinae</taxon>
        <taxon>Aegilops</taxon>
    </lineage>
</organism>
<evidence type="ECO:0000313" key="2">
    <source>
        <dbReference type="Proteomes" id="UP000015105"/>
    </source>
</evidence>
<reference evidence="1" key="4">
    <citation type="submission" date="2019-03" db="UniProtKB">
        <authorList>
            <consortium name="EnsemblPlants"/>
        </authorList>
    </citation>
    <scope>IDENTIFICATION</scope>
</reference>
<dbReference type="EnsemblPlants" id="AET4Gv20238600.1">
    <property type="protein sequence ID" value="AET4Gv20238600.1"/>
    <property type="gene ID" value="AET4Gv20238600"/>
</dbReference>
<dbReference type="Gramene" id="AET4Gv20238600.1">
    <property type="protein sequence ID" value="AET4Gv20238600.1"/>
    <property type="gene ID" value="AET4Gv20238600"/>
</dbReference>
<reference evidence="1" key="5">
    <citation type="journal article" date="2021" name="G3 (Bethesda)">
        <title>Aegilops tauschii genome assembly Aet v5.0 features greater sequence contiguity and improved annotation.</title>
        <authorList>
            <person name="Wang L."/>
            <person name="Zhu T."/>
            <person name="Rodriguez J.C."/>
            <person name="Deal K.R."/>
            <person name="Dubcovsky J."/>
            <person name="McGuire P.E."/>
            <person name="Lux T."/>
            <person name="Spannagl M."/>
            <person name="Mayer K.F.X."/>
            <person name="Baldrich P."/>
            <person name="Meyers B.C."/>
            <person name="Huo N."/>
            <person name="Gu Y.Q."/>
            <person name="Zhou H."/>
            <person name="Devos K.M."/>
            <person name="Bennetzen J.L."/>
            <person name="Unver T."/>
            <person name="Budak H."/>
            <person name="Gulick P.J."/>
            <person name="Galiba G."/>
            <person name="Kalapos B."/>
            <person name="Nelson D.R."/>
            <person name="Li P."/>
            <person name="You F.M."/>
            <person name="Luo M.C."/>
            <person name="Dvorak J."/>
        </authorList>
    </citation>
    <scope>NUCLEOTIDE SEQUENCE [LARGE SCALE GENOMIC DNA]</scope>
    <source>
        <strain evidence="1">cv. AL8/78</strain>
    </source>
</reference>
<protein>
    <submittedName>
        <fullName evidence="1">Uncharacterized protein</fullName>
    </submittedName>
</protein>
<evidence type="ECO:0000313" key="1">
    <source>
        <dbReference type="EnsemblPlants" id="AET4Gv20238600.1"/>
    </source>
</evidence>
<reference evidence="2" key="2">
    <citation type="journal article" date="2017" name="Nat. Plants">
        <title>The Aegilops tauschii genome reveals multiple impacts of transposons.</title>
        <authorList>
            <person name="Zhao G."/>
            <person name="Zou C."/>
            <person name="Li K."/>
            <person name="Wang K."/>
            <person name="Li T."/>
            <person name="Gao L."/>
            <person name="Zhang X."/>
            <person name="Wang H."/>
            <person name="Yang Z."/>
            <person name="Liu X."/>
            <person name="Jiang W."/>
            <person name="Mao L."/>
            <person name="Kong X."/>
            <person name="Jiao Y."/>
            <person name="Jia J."/>
        </authorList>
    </citation>
    <scope>NUCLEOTIDE SEQUENCE [LARGE SCALE GENOMIC DNA]</scope>
    <source>
        <strain evidence="2">cv. AL8/78</strain>
    </source>
</reference>
<accession>A0A453HMP3</accession>
<dbReference type="Proteomes" id="UP000015105">
    <property type="component" value="Chromosome 4D"/>
</dbReference>
<reference evidence="1" key="3">
    <citation type="journal article" date="2017" name="Nature">
        <title>Genome sequence of the progenitor of the wheat D genome Aegilops tauschii.</title>
        <authorList>
            <person name="Luo M.C."/>
            <person name="Gu Y.Q."/>
            <person name="Puiu D."/>
            <person name="Wang H."/>
            <person name="Twardziok S.O."/>
            <person name="Deal K.R."/>
            <person name="Huo N."/>
            <person name="Zhu T."/>
            <person name="Wang L."/>
            <person name="Wang Y."/>
            <person name="McGuire P.E."/>
            <person name="Liu S."/>
            <person name="Long H."/>
            <person name="Ramasamy R.K."/>
            <person name="Rodriguez J.C."/>
            <person name="Van S.L."/>
            <person name="Yuan L."/>
            <person name="Wang Z."/>
            <person name="Xia Z."/>
            <person name="Xiao L."/>
            <person name="Anderson O.D."/>
            <person name="Ouyang S."/>
            <person name="Liang Y."/>
            <person name="Zimin A.V."/>
            <person name="Pertea G."/>
            <person name="Qi P."/>
            <person name="Bennetzen J.L."/>
            <person name="Dai X."/>
            <person name="Dawson M.W."/>
            <person name="Muller H.G."/>
            <person name="Kugler K."/>
            <person name="Rivarola-Duarte L."/>
            <person name="Spannagl M."/>
            <person name="Mayer K.F.X."/>
            <person name="Lu F.H."/>
            <person name="Bevan M.W."/>
            <person name="Leroy P."/>
            <person name="Li P."/>
            <person name="You F.M."/>
            <person name="Sun Q."/>
            <person name="Liu Z."/>
            <person name="Lyons E."/>
            <person name="Wicker T."/>
            <person name="Salzberg S.L."/>
            <person name="Devos K.M."/>
            <person name="Dvorak J."/>
        </authorList>
    </citation>
    <scope>NUCLEOTIDE SEQUENCE [LARGE SCALE GENOMIC DNA]</scope>
    <source>
        <strain evidence="1">cv. AL8/78</strain>
    </source>
</reference>
<keyword evidence="2" id="KW-1185">Reference proteome</keyword>
<reference evidence="2" key="1">
    <citation type="journal article" date="2014" name="Science">
        <title>Ancient hybridizations among the ancestral genomes of bread wheat.</title>
        <authorList>
            <consortium name="International Wheat Genome Sequencing Consortium,"/>
            <person name="Marcussen T."/>
            <person name="Sandve S.R."/>
            <person name="Heier L."/>
            <person name="Spannagl M."/>
            <person name="Pfeifer M."/>
            <person name="Jakobsen K.S."/>
            <person name="Wulff B.B."/>
            <person name="Steuernagel B."/>
            <person name="Mayer K.F."/>
            <person name="Olsen O.A."/>
        </authorList>
    </citation>
    <scope>NUCLEOTIDE SEQUENCE [LARGE SCALE GENOMIC DNA]</scope>
    <source>
        <strain evidence="2">cv. AL8/78</strain>
    </source>
</reference>
<name>A0A453HMP3_AEGTS</name>
<dbReference type="AlphaFoldDB" id="A0A453HMP3"/>
<proteinExistence type="predicted"/>
<sequence length="96" mass="11514">MLFCTLRDRILILGSINYDMELLHASDYDRFDVPKVVTASCFHNFHHRSLDFWMSWLEHEFNSFLCLLNFQPPTPISLSKLFEWIFMLPAEGSQWR</sequence>